<evidence type="ECO:0000313" key="2">
    <source>
        <dbReference type="Proteomes" id="UP001519535"/>
    </source>
</evidence>
<organism evidence="1 2">
    <name type="scientific">Mycolicibacter acidiphilus</name>
    <dbReference type="NCBI Taxonomy" id="2835306"/>
    <lineage>
        <taxon>Bacteria</taxon>
        <taxon>Bacillati</taxon>
        <taxon>Actinomycetota</taxon>
        <taxon>Actinomycetes</taxon>
        <taxon>Mycobacteriales</taxon>
        <taxon>Mycobacteriaceae</taxon>
        <taxon>Mycolicibacter</taxon>
    </lineage>
</organism>
<dbReference type="Gene3D" id="3.30.2310.20">
    <property type="entry name" value="RelE-like"/>
    <property type="match status" value="1"/>
</dbReference>
<gene>
    <name evidence="1" type="ORF">KIH27_06505</name>
</gene>
<dbReference type="Proteomes" id="UP001519535">
    <property type="component" value="Unassembled WGS sequence"/>
</dbReference>
<dbReference type="InterPro" id="IPR035093">
    <property type="entry name" value="RelE/ParE_toxin_dom_sf"/>
</dbReference>
<keyword evidence="2" id="KW-1185">Reference proteome</keyword>
<sequence length="37" mass="4082">MGFRDCHLRPDPALIYTKPEDGTLALARLGSHSELSL</sequence>
<protein>
    <submittedName>
        <fullName evidence="1">Type II toxin-antitoxin system YafQ family toxin</fullName>
    </submittedName>
</protein>
<dbReference type="EMBL" id="JAHCLR010000008">
    <property type="protein sequence ID" value="MBS9533241.1"/>
    <property type="molecule type" value="Genomic_DNA"/>
</dbReference>
<reference evidence="1 2" key="1">
    <citation type="submission" date="2021-05" db="EMBL/GenBank/DDBJ databases">
        <title>Mycobacterium acidophilum sp. nov., an extremely acid-tolerant member of the genus Mycobacterium.</title>
        <authorList>
            <person name="Xia J."/>
        </authorList>
    </citation>
    <scope>NUCLEOTIDE SEQUENCE [LARGE SCALE GENOMIC DNA]</scope>
    <source>
        <strain evidence="1 2">M1</strain>
    </source>
</reference>
<accession>A0ABS5RIG1</accession>
<proteinExistence type="predicted"/>
<dbReference type="SUPFAM" id="SSF143011">
    <property type="entry name" value="RelE-like"/>
    <property type="match status" value="1"/>
</dbReference>
<dbReference type="InterPro" id="IPR004386">
    <property type="entry name" value="Toxin_YafQ-like"/>
</dbReference>
<evidence type="ECO:0000313" key="1">
    <source>
        <dbReference type="EMBL" id="MBS9533241.1"/>
    </source>
</evidence>
<dbReference type="Pfam" id="PF15738">
    <property type="entry name" value="YafQ_toxin"/>
    <property type="match status" value="1"/>
</dbReference>
<comment type="caution">
    <text evidence="1">The sequence shown here is derived from an EMBL/GenBank/DDBJ whole genome shotgun (WGS) entry which is preliminary data.</text>
</comment>
<dbReference type="RefSeq" id="WP_214092241.1">
    <property type="nucleotide sequence ID" value="NZ_JAHCLR010000008.1"/>
</dbReference>
<name>A0ABS5RIG1_9MYCO</name>